<accession>A0A196SBJ0</accession>
<dbReference type="AlphaFoldDB" id="A0A196SBJ0"/>
<dbReference type="PROSITE" id="PS00108">
    <property type="entry name" value="PROTEIN_KINASE_ST"/>
    <property type="match status" value="1"/>
</dbReference>
<dbReference type="InterPro" id="IPR017441">
    <property type="entry name" value="Protein_kinase_ATP_BS"/>
</dbReference>
<dbReference type="InterPro" id="IPR000719">
    <property type="entry name" value="Prot_kinase_dom"/>
</dbReference>
<evidence type="ECO:0000256" key="6">
    <source>
        <dbReference type="ARBA" id="ARBA00022777"/>
    </source>
</evidence>
<evidence type="ECO:0000256" key="7">
    <source>
        <dbReference type="ARBA" id="ARBA00022840"/>
    </source>
</evidence>
<dbReference type="CDD" id="cd05122">
    <property type="entry name" value="PKc_STE"/>
    <property type="match status" value="1"/>
</dbReference>
<evidence type="ECO:0000256" key="5">
    <source>
        <dbReference type="ARBA" id="ARBA00022741"/>
    </source>
</evidence>
<organism evidence="12 13">
    <name type="scientific">Blastocystis sp. subtype 1 (strain ATCC 50177 / NandII)</name>
    <dbReference type="NCBI Taxonomy" id="478820"/>
    <lineage>
        <taxon>Eukaryota</taxon>
        <taxon>Sar</taxon>
        <taxon>Stramenopiles</taxon>
        <taxon>Bigyra</taxon>
        <taxon>Opalozoa</taxon>
        <taxon>Opalinata</taxon>
        <taxon>Blastocystidae</taxon>
        <taxon>Blastocystis</taxon>
    </lineage>
</organism>
<evidence type="ECO:0000256" key="4">
    <source>
        <dbReference type="ARBA" id="ARBA00022679"/>
    </source>
</evidence>
<comment type="catalytic activity">
    <reaction evidence="9">
        <text>L-seryl-[protein] + ATP = O-phospho-L-seryl-[protein] + ADP + H(+)</text>
        <dbReference type="Rhea" id="RHEA:17989"/>
        <dbReference type="Rhea" id="RHEA-COMP:9863"/>
        <dbReference type="Rhea" id="RHEA-COMP:11604"/>
        <dbReference type="ChEBI" id="CHEBI:15378"/>
        <dbReference type="ChEBI" id="CHEBI:29999"/>
        <dbReference type="ChEBI" id="CHEBI:30616"/>
        <dbReference type="ChEBI" id="CHEBI:83421"/>
        <dbReference type="ChEBI" id="CHEBI:456216"/>
        <dbReference type="EC" id="2.7.11.1"/>
    </reaction>
</comment>
<dbReference type="FunFam" id="1.10.510.10:FF:000571">
    <property type="entry name" value="Maternal embryonic leucine zipper kinase"/>
    <property type="match status" value="1"/>
</dbReference>
<dbReference type="InterPro" id="IPR011009">
    <property type="entry name" value="Kinase-like_dom_sf"/>
</dbReference>
<feature type="binding site" evidence="10">
    <location>
        <position position="38"/>
    </location>
    <ligand>
        <name>ATP</name>
        <dbReference type="ChEBI" id="CHEBI:30616"/>
    </ligand>
</feature>
<dbReference type="SUPFAM" id="SSF56112">
    <property type="entry name" value="Protein kinase-like (PK-like)"/>
    <property type="match status" value="1"/>
</dbReference>
<dbReference type="InterPro" id="IPR050629">
    <property type="entry name" value="STE20/SPS1-PAK"/>
</dbReference>
<evidence type="ECO:0000313" key="13">
    <source>
        <dbReference type="Proteomes" id="UP000078348"/>
    </source>
</evidence>
<evidence type="ECO:0000256" key="8">
    <source>
        <dbReference type="ARBA" id="ARBA00047899"/>
    </source>
</evidence>
<keyword evidence="6 12" id="KW-0418">Kinase</keyword>
<dbReference type="EMBL" id="LXWW01000254">
    <property type="protein sequence ID" value="OAO14383.1"/>
    <property type="molecule type" value="Genomic_DNA"/>
</dbReference>
<gene>
    <name evidence="12" type="ORF">AV274_3921</name>
</gene>
<keyword evidence="5 10" id="KW-0547">Nucleotide-binding</keyword>
<comment type="caution">
    <text evidence="12">The sequence shown here is derived from an EMBL/GenBank/DDBJ whole genome shotgun (WGS) entry which is preliminary data.</text>
</comment>
<dbReference type="PANTHER" id="PTHR48012:SF10">
    <property type="entry name" value="FI20177P1"/>
    <property type="match status" value="1"/>
</dbReference>
<dbReference type="OrthoDB" id="8693905at2759"/>
<dbReference type="GO" id="GO:0004674">
    <property type="term" value="F:protein serine/threonine kinase activity"/>
    <property type="evidence" value="ECO:0007669"/>
    <property type="project" value="UniProtKB-KW"/>
</dbReference>
<evidence type="ECO:0000256" key="2">
    <source>
        <dbReference type="ARBA" id="ARBA00012513"/>
    </source>
</evidence>
<evidence type="ECO:0000256" key="9">
    <source>
        <dbReference type="ARBA" id="ARBA00048679"/>
    </source>
</evidence>
<dbReference type="Proteomes" id="UP000078348">
    <property type="component" value="Unassembled WGS sequence"/>
</dbReference>
<comment type="catalytic activity">
    <reaction evidence="8">
        <text>L-threonyl-[protein] + ATP = O-phospho-L-threonyl-[protein] + ADP + H(+)</text>
        <dbReference type="Rhea" id="RHEA:46608"/>
        <dbReference type="Rhea" id="RHEA-COMP:11060"/>
        <dbReference type="Rhea" id="RHEA-COMP:11605"/>
        <dbReference type="ChEBI" id="CHEBI:15378"/>
        <dbReference type="ChEBI" id="CHEBI:30013"/>
        <dbReference type="ChEBI" id="CHEBI:30616"/>
        <dbReference type="ChEBI" id="CHEBI:61977"/>
        <dbReference type="ChEBI" id="CHEBI:456216"/>
        <dbReference type="EC" id="2.7.11.1"/>
    </reaction>
</comment>
<sequence>MDSNSACRYELRNKLGEGGFGEVYVALDKASNDYVAVKRVQMKVDEATVQNESKMLKECGSKYIVRYFDLVKVGNEVWIVMEYCHCGSIAHYLKSGNQLNEESIREIASCCLLGLLYLHNRNVIHRDVKPDNLFISENGVIKVGDFGLAVQLEHSCSRRDTTCGTSQYMAPEVYEGKTCLKSDVWSLGISVIEMAEGKNPFDGCTSAMVMNRVMNKEPPTLSSSKWSAEFVDFVRKCLVKDVANRSSVSELMNHPFVKDSVERLNDKGNSTLLLRMAESIGSVAESTGVSESVNVMNATVLNAVSGGEKRGSVSKANRVFQIADDNDLFEVDTKADRIEVMKGMCNDRDIDKLDLSACRNLVEWVVEEKCFQFVMELKMSGFACLESVAIGSECFTKGMGVFEMSHCDGLKSVRIGKGSFVHWSGFVLRDCGVEEVEIGDGCFVDCEKVVFEDLARLRTFHLGNEVFKGDERKENELVMQNLDELSELKGRMSALRNVKKVRLVNLPKLSVMVLRFAFVNVKVLEMENASLLENISPALQYYL</sequence>
<dbReference type="SMART" id="SM00220">
    <property type="entry name" value="S_TKc"/>
    <property type="match status" value="1"/>
</dbReference>
<proteinExistence type="inferred from homology"/>
<feature type="domain" description="Protein kinase" evidence="11">
    <location>
        <begin position="9"/>
        <end position="257"/>
    </location>
</feature>
<evidence type="ECO:0000256" key="10">
    <source>
        <dbReference type="PROSITE-ProRule" id="PRU10141"/>
    </source>
</evidence>
<reference evidence="12 13" key="1">
    <citation type="submission" date="2016-05" db="EMBL/GenBank/DDBJ databases">
        <title>Nuclear genome of Blastocystis sp. subtype 1 NandII.</title>
        <authorList>
            <person name="Gentekaki E."/>
            <person name="Curtis B."/>
            <person name="Stairs C."/>
            <person name="Eme L."/>
            <person name="Herman E."/>
            <person name="Klimes V."/>
            <person name="Arias M.C."/>
            <person name="Elias M."/>
            <person name="Hilliou F."/>
            <person name="Klute M."/>
            <person name="Malik S.-B."/>
            <person name="Pightling A."/>
            <person name="Rachubinski R."/>
            <person name="Salas D."/>
            <person name="Schlacht A."/>
            <person name="Suga H."/>
            <person name="Archibald J."/>
            <person name="Ball S.G."/>
            <person name="Clark G."/>
            <person name="Dacks J."/>
            <person name="Van Der Giezen M."/>
            <person name="Tsaousis A."/>
            <person name="Roger A."/>
        </authorList>
    </citation>
    <scope>NUCLEOTIDE SEQUENCE [LARGE SCALE GENOMIC DNA]</scope>
    <source>
        <strain evidence="13">ATCC 50177 / NandII</strain>
    </source>
</reference>
<comment type="similarity">
    <text evidence="1">Belongs to the protein kinase superfamily. STE Ser/Thr protein kinase family. STE20 subfamily.</text>
</comment>
<evidence type="ECO:0000256" key="3">
    <source>
        <dbReference type="ARBA" id="ARBA00022527"/>
    </source>
</evidence>
<protein>
    <recommendedName>
        <fullName evidence="2">non-specific serine/threonine protein kinase</fullName>
        <ecNumber evidence="2">2.7.11.1</ecNumber>
    </recommendedName>
</protein>
<keyword evidence="7 10" id="KW-0067">ATP-binding</keyword>
<dbReference type="InterPro" id="IPR008271">
    <property type="entry name" value="Ser/Thr_kinase_AS"/>
</dbReference>
<keyword evidence="3" id="KW-0723">Serine/threonine-protein kinase</keyword>
<evidence type="ECO:0000256" key="1">
    <source>
        <dbReference type="ARBA" id="ARBA00008874"/>
    </source>
</evidence>
<dbReference type="GO" id="GO:0005737">
    <property type="term" value="C:cytoplasm"/>
    <property type="evidence" value="ECO:0007669"/>
    <property type="project" value="TreeGrafter"/>
</dbReference>
<evidence type="ECO:0000313" key="12">
    <source>
        <dbReference type="EMBL" id="OAO14383.1"/>
    </source>
</evidence>
<name>A0A196SBJ0_BLAHN</name>
<dbReference type="EC" id="2.7.11.1" evidence="2"/>
<keyword evidence="4" id="KW-0808">Transferase</keyword>
<evidence type="ECO:0000259" key="11">
    <source>
        <dbReference type="PROSITE" id="PS50011"/>
    </source>
</evidence>
<dbReference type="Pfam" id="PF00069">
    <property type="entry name" value="Pkinase"/>
    <property type="match status" value="1"/>
</dbReference>
<dbReference type="PANTHER" id="PTHR48012">
    <property type="entry name" value="STERILE20-LIKE KINASE, ISOFORM B-RELATED"/>
    <property type="match status" value="1"/>
</dbReference>
<dbReference type="GO" id="GO:0005524">
    <property type="term" value="F:ATP binding"/>
    <property type="evidence" value="ECO:0007669"/>
    <property type="project" value="UniProtKB-UniRule"/>
</dbReference>
<dbReference type="Gene3D" id="1.10.510.10">
    <property type="entry name" value="Transferase(Phosphotransferase) domain 1"/>
    <property type="match status" value="1"/>
</dbReference>
<dbReference type="PROSITE" id="PS50011">
    <property type="entry name" value="PROTEIN_KINASE_DOM"/>
    <property type="match status" value="1"/>
</dbReference>
<dbReference type="PROSITE" id="PS00107">
    <property type="entry name" value="PROTEIN_KINASE_ATP"/>
    <property type="match status" value="1"/>
</dbReference>
<keyword evidence="13" id="KW-1185">Reference proteome</keyword>
<dbReference type="STRING" id="478820.A0A196SBJ0"/>